<dbReference type="GO" id="GO:0017003">
    <property type="term" value="P:protein-heme linkage"/>
    <property type="evidence" value="ECO:0007669"/>
    <property type="project" value="UniProtKB-UniRule"/>
</dbReference>
<comment type="function">
    <text evidence="10">Heme chaperone required for the biogenesis of c-type cytochromes. Transiently binds heme delivered by CcmC and transfers the heme to apo-cytochromes in a process facilitated by CcmF and CcmH.</text>
</comment>
<dbReference type="HAMAP" id="MF_01959">
    <property type="entry name" value="CcmE"/>
    <property type="match status" value="1"/>
</dbReference>
<keyword evidence="13" id="KW-1185">Reference proteome</keyword>
<feature type="binding site" description="axial binding residue" evidence="10 11">
    <location>
        <position position="125"/>
    </location>
    <ligand>
        <name>heme</name>
        <dbReference type="ChEBI" id="CHEBI:30413"/>
    </ligand>
    <ligandPart>
        <name>Fe</name>
        <dbReference type="ChEBI" id="CHEBI:18248"/>
    </ligandPart>
</feature>
<feature type="topological domain" description="Cytoplasmic" evidence="10">
    <location>
        <begin position="1"/>
        <end position="9"/>
    </location>
</feature>
<keyword evidence="6 10" id="KW-0735">Signal-anchor</keyword>
<proteinExistence type="inferred from homology"/>
<keyword evidence="8 10" id="KW-0408">Iron</keyword>
<dbReference type="Pfam" id="PF03100">
    <property type="entry name" value="CcmE"/>
    <property type="match status" value="1"/>
</dbReference>
<dbReference type="SUPFAM" id="SSF82093">
    <property type="entry name" value="Heme chaperone CcmE"/>
    <property type="match status" value="1"/>
</dbReference>
<dbReference type="NCBIfam" id="NF009727">
    <property type="entry name" value="PRK13254.1-1"/>
    <property type="match status" value="1"/>
</dbReference>
<evidence type="ECO:0000256" key="2">
    <source>
        <dbReference type="ARBA" id="ARBA00022617"/>
    </source>
</evidence>
<comment type="caution">
    <text evidence="12">The sequence shown here is derived from an EMBL/GenBank/DDBJ whole genome shotgun (WGS) entry which is preliminary data.</text>
</comment>
<evidence type="ECO:0000256" key="5">
    <source>
        <dbReference type="ARBA" id="ARBA00022748"/>
    </source>
</evidence>
<evidence type="ECO:0000256" key="3">
    <source>
        <dbReference type="ARBA" id="ARBA00022692"/>
    </source>
</evidence>
<reference evidence="12 13" key="1">
    <citation type="submission" date="2019-10" db="EMBL/GenBank/DDBJ databases">
        <title>Cognatihalovulum marinum gen. nov. sp. nov., a new member of the family Rhodobacteraceae isolated from deep seawater of the Northwest Indian Ocean.</title>
        <authorList>
            <person name="Ruan C."/>
            <person name="Wang J."/>
            <person name="Zheng X."/>
            <person name="Song L."/>
            <person name="Zhu Y."/>
            <person name="Huang Y."/>
            <person name="Lu Z."/>
            <person name="Du W."/>
            <person name="Huang L."/>
            <person name="Dai X."/>
        </authorList>
    </citation>
    <scope>NUCLEOTIDE SEQUENCE [LARGE SCALE GENOMIC DNA]</scope>
    <source>
        <strain evidence="12 13">2CG4</strain>
    </source>
</reference>
<evidence type="ECO:0000256" key="10">
    <source>
        <dbReference type="HAMAP-Rule" id="MF_01959"/>
    </source>
</evidence>
<evidence type="ECO:0000256" key="9">
    <source>
        <dbReference type="ARBA" id="ARBA00023136"/>
    </source>
</evidence>
<keyword evidence="3 10" id="KW-0812">Transmembrane</keyword>
<dbReference type="AlphaFoldDB" id="A0A6L5Z0F0"/>
<dbReference type="GO" id="GO:0005886">
    <property type="term" value="C:plasma membrane"/>
    <property type="evidence" value="ECO:0007669"/>
    <property type="project" value="UniProtKB-SubCell"/>
</dbReference>
<dbReference type="PANTHER" id="PTHR34128:SF2">
    <property type="entry name" value="CYTOCHROME C-TYPE BIOGENESIS PROTEIN CCME HOMOLOG, MITOCHONDRIAL"/>
    <property type="match status" value="1"/>
</dbReference>
<dbReference type="InterPro" id="IPR012340">
    <property type="entry name" value="NA-bd_OB-fold"/>
</dbReference>
<evidence type="ECO:0000256" key="11">
    <source>
        <dbReference type="PIRSR" id="PIRSR604329-50"/>
    </source>
</evidence>
<dbReference type="GO" id="GO:0046872">
    <property type="term" value="F:metal ion binding"/>
    <property type="evidence" value="ECO:0007669"/>
    <property type="project" value="UniProtKB-KW"/>
</dbReference>
<keyword evidence="7 10" id="KW-1133">Transmembrane helix</keyword>
<accession>A0A6L5Z0F0</accession>
<dbReference type="Gene3D" id="2.40.50.140">
    <property type="entry name" value="Nucleic acid-binding proteins"/>
    <property type="match status" value="1"/>
</dbReference>
<dbReference type="GO" id="GO:0017004">
    <property type="term" value="P:cytochrome complex assembly"/>
    <property type="evidence" value="ECO:0007669"/>
    <property type="project" value="UniProtKB-KW"/>
</dbReference>
<dbReference type="NCBIfam" id="NF009731">
    <property type="entry name" value="PRK13254.1-5"/>
    <property type="match status" value="1"/>
</dbReference>
<dbReference type="InterPro" id="IPR036127">
    <property type="entry name" value="CcmE-like_sf"/>
</dbReference>
<evidence type="ECO:0000256" key="1">
    <source>
        <dbReference type="ARBA" id="ARBA00004370"/>
    </source>
</evidence>
<evidence type="ECO:0000256" key="6">
    <source>
        <dbReference type="ARBA" id="ARBA00022968"/>
    </source>
</evidence>
<gene>
    <name evidence="10 12" type="primary">ccmE</name>
    <name evidence="10" type="synonym">cycJ</name>
    <name evidence="12" type="ORF">GE300_10355</name>
</gene>
<evidence type="ECO:0000256" key="7">
    <source>
        <dbReference type="ARBA" id="ARBA00022989"/>
    </source>
</evidence>
<keyword evidence="10" id="KW-1003">Cell membrane</keyword>
<dbReference type="InterPro" id="IPR004329">
    <property type="entry name" value="CcmE"/>
</dbReference>
<evidence type="ECO:0000313" key="12">
    <source>
        <dbReference type="EMBL" id="MSU90011.1"/>
    </source>
</evidence>
<dbReference type="EMBL" id="WIND01000006">
    <property type="protein sequence ID" value="MSU90011.1"/>
    <property type="molecule type" value="Genomic_DNA"/>
</dbReference>
<evidence type="ECO:0000256" key="4">
    <source>
        <dbReference type="ARBA" id="ARBA00022723"/>
    </source>
</evidence>
<keyword evidence="2 10" id="KW-0349">Heme</keyword>
<comment type="similarity">
    <text evidence="10">Belongs to the CcmE/CycJ family.</text>
</comment>
<organism evidence="12 13">
    <name type="scientific">Halovulum marinum</name>
    <dbReference type="NCBI Taxonomy" id="2662447"/>
    <lineage>
        <taxon>Bacteria</taxon>
        <taxon>Pseudomonadati</taxon>
        <taxon>Pseudomonadota</taxon>
        <taxon>Alphaproteobacteria</taxon>
        <taxon>Rhodobacterales</taxon>
        <taxon>Paracoccaceae</taxon>
        <taxon>Halovulum</taxon>
    </lineage>
</organism>
<keyword evidence="4 10" id="KW-0479">Metal-binding</keyword>
<keyword evidence="5 10" id="KW-0201">Cytochrome c-type biogenesis</keyword>
<keyword evidence="9 10" id="KW-0472">Membrane</keyword>
<dbReference type="Proteomes" id="UP000474957">
    <property type="component" value="Unassembled WGS sequence"/>
</dbReference>
<feature type="binding site" description="covalent" evidence="10 11">
    <location>
        <position position="121"/>
    </location>
    <ligand>
        <name>heme</name>
        <dbReference type="ChEBI" id="CHEBI:30413"/>
    </ligand>
</feature>
<evidence type="ECO:0000313" key="13">
    <source>
        <dbReference type="Proteomes" id="UP000474957"/>
    </source>
</evidence>
<dbReference type="RefSeq" id="WP_154446495.1">
    <property type="nucleotide sequence ID" value="NZ_WIND01000006.1"/>
</dbReference>
<comment type="subcellular location">
    <subcellularLocation>
        <location evidence="10">Cell membrane</location>
        <topology evidence="10">Single-pass type II membrane protein</topology>
    </subcellularLocation>
    <subcellularLocation>
        <location evidence="1">Membrane</location>
    </subcellularLocation>
</comment>
<evidence type="ECO:0000256" key="8">
    <source>
        <dbReference type="ARBA" id="ARBA00023004"/>
    </source>
</evidence>
<dbReference type="GO" id="GO:0020037">
    <property type="term" value="F:heme binding"/>
    <property type="evidence" value="ECO:0007669"/>
    <property type="project" value="InterPro"/>
</dbReference>
<dbReference type="PANTHER" id="PTHR34128">
    <property type="entry name" value="CYTOCHROME C-TYPE BIOGENESIS PROTEIN CCME HOMOLOG, MITOCHONDRIAL"/>
    <property type="match status" value="1"/>
</dbReference>
<feature type="topological domain" description="Extracellular" evidence="10">
    <location>
        <begin position="31"/>
        <end position="156"/>
    </location>
</feature>
<sequence>MAGLKKKRRIQLILIGAAMLGTASALVIFAGRDAFEFFRSPSDIAAEPPRPGERFRLGGLVKEGSWQRGPVHRFVVTDLNADYPVEYTGIVPDLFSEGQGTVVTGTIENGVFVATDVLAKHDETYMPREVIDSLKEQGVYRDGAAGGDGGDGGGGS</sequence>
<protein>
    <recommendedName>
        <fullName evidence="10">Cytochrome c-type biogenesis protein CcmE</fullName>
    </recommendedName>
    <alternativeName>
        <fullName evidence="10">Cytochrome c maturation protein E</fullName>
    </alternativeName>
    <alternativeName>
        <fullName evidence="10">Heme chaperone CcmE</fullName>
    </alternativeName>
</protein>
<name>A0A6L5Z0F0_9RHOB</name>